<accession>A0A0G3M4X3</accession>
<protein>
    <recommendedName>
        <fullName evidence="3">Tetratricopeptide repeat protein</fullName>
    </recommendedName>
</protein>
<evidence type="ECO:0000313" key="1">
    <source>
        <dbReference type="EMBL" id="AKK74221.1"/>
    </source>
</evidence>
<dbReference type="Gene3D" id="1.25.40.10">
    <property type="entry name" value="Tetratricopeptide repeat domain"/>
    <property type="match status" value="1"/>
</dbReference>
<dbReference type="EMBL" id="CP009928">
    <property type="protein sequence ID" value="AKK74221.1"/>
    <property type="molecule type" value="Genomic_DNA"/>
</dbReference>
<evidence type="ECO:0000313" key="2">
    <source>
        <dbReference type="Proteomes" id="UP000035213"/>
    </source>
</evidence>
<dbReference type="AlphaFoldDB" id="A0A0G3M4X3"/>
<dbReference type="PATRIC" id="fig|1324352.5.peg.3739"/>
<proteinExistence type="predicted"/>
<dbReference type="KEGG" id="cgn:OK18_17865"/>
<dbReference type="STRING" id="1324352.OK18_17865"/>
<sequence length="146" mass="17700">MAVLDLNLQAKIDELTDLAYTQFEESNTEESFKLLKQAWNTYPDPKEQWNEAYNTAKYIFLDYMSLQNLAEAKVWLNNMIRVNNYLHLNDEDCYFNYAKYQFEIGEYKESYDKLKQVVEAAGFRYFENEDPKYLEFYKNPDKYFQD</sequence>
<dbReference type="RefSeq" id="WP_053328891.1">
    <property type="nucleotide sequence ID" value="NZ_CP009928.1"/>
</dbReference>
<gene>
    <name evidence="1" type="ORF">OK18_17865</name>
</gene>
<name>A0A0G3M4X3_CHRGL</name>
<reference evidence="1 2" key="1">
    <citation type="submission" date="2014-11" db="EMBL/GenBank/DDBJ databases">
        <authorList>
            <person name="Park G.-S."/>
            <person name="Hong S.-J."/>
            <person name="Jung B.K."/>
            <person name="Khan A.R."/>
            <person name="Kwak Y."/>
            <person name="Shin J.-H."/>
        </authorList>
    </citation>
    <scope>NUCLEOTIDE SEQUENCE [LARGE SCALE GENOMIC DNA]</scope>
    <source>
        <strain evidence="1 2">DSM 27622</strain>
    </source>
</reference>
<dbReference type="OrthoDB" id="1551390at2"/>
<evidence type="ECO:0008006" key="3">
    <source>
        <dbReference type="Google" id="ProtNLM"/>
    </source>
</evidence>
<organism evidence="1 2">
    <name type="scientific">Chryseobacterium gallinarum</name>
    <dbReference type="NCBI Taxonomy" id="1324352"/>
    <lineage>
        <taxon>Bacteria</taxon>
        <taxon>Pseudomonadati</taxon>
        <taxon>Bacteroidota</taxon>
        <taxon>Flavobacteriia</taxon>
        <taxon>Flavobacteriales</taxon>
        <taxon>Weeksellaceae</taxon>
        <taxon>Chryseobacterium group</taxon>
        <taxon>Chryseobacterium</taxon>
    </lineage>
</organism>
<dbReference type="InterPro" id="IPR011990">
    <property type="entry name" value="TPR-like_helical_dom_sf"/>
</dbReference>
<dbReference type="SUPFAM" id="SSF48452">
    <property type="entry name" value="TPR-like"/>
    <property type="match status" value="1"/>
</dbReference>
<dbReference type="Proteomes" id="UP000035213">
    <property type="component" value="Chromosome"/>
</dbReference>